<sequence length="46" mass="4871">MQVINIVANGSYDAVLCRYGACLRHSAPSAGQNTGNFLSQITTLLT</sequence>
<evidence type="ECO:0000313" key="2">
    <source>
        <dbReference type="Proteomes" id="UP000004430"/>
    </source>
</evidence>
<reference evidence="1 2" key="1">
    <citation type="submission" date="2008-01" db="EMBL/GenBank/DDBJ databases">
        <title>Yersinia pestis Strain IP275 project at JCVI/TIGR.</title>
        <authorList>
            <person name="Ravel J."/>
            <person name="Eppinger M."/>
            <person name="Fricke W.F."/>
            <person name="Rosovitz M."/>
            <person name="Lindler L.E."/>
            <person name="Bearden S."/>
            <person name="Shriefer M."/>
        </authorList>
    </citation>
    <scope>NUCLEOTIDE SEQUENCE [LARGE SCALE GENOMIC DNA]</scope>
    <source>
        <strain evidence="1 2">IP275</strain>
    </source>
</reference>
<protein>
    <submittedName>
        <fullName evidence="1">Uncharacterized protein</fullName>
    </submittedName>
</protein>
<name>A0AAV3BBA9_YERPE</name>
<proteinExistence type="predicted"/>
<reference evidence="1 2" key="2">
    <citation type="submission" date="2010-03" db="EMBL/GenBank/DDBJ databases">
        <authorList>
            <person name="Payne S.H."/>
            <person name="Sutton G.G."/>
        </authorList>
    </citation>
    <scope>NUCLEOTIDE SEQUENCE [LARGE SCALE GENOMIC DNA]</scope>
    <source>
        <strain evidence="1 2">IP275</strain>
    </source>
</reference>
<accession>A0AAV3BBA9</accession>
<comment type="caution">
    <text evidence="1">The sequence shown here is derived from an EMBL/GenBank/DDBJ whole genome shotgun (WGS) entry which is preliminary data.</text>
</comment>
<dbReference type="AlphaFoldDB" id="A0AAV3BBA9"/>
<evidence type="ECO:0000313" key="1">
    <source>
        <dbReference type="EMBL" id="EDR33183.1"/>
    </source>
</evidence>
<organism evidence="1 2">
    <name type="scientific">Yersinia pestis biovar Orientalis str. IP275</name>
    <dbReference type="NCBI Taxonomy" id="373665"/>
    <lineage>
        <taxon>Bacteria</taxon>
        <taxon>Pseudomonadati</taxon>
        <taxon>Pseudomonadota</taxon>
        <taxon>Gammaproteobacteria</taxon>
        <taxon>Enterobacterales</taxon>
        <taxon>Yersiniaceae</taxon>
        <taxon>Yersinia</taxon>
    </lineage>
</organism>
<dbReference type="Proteomes" id="UP000004430">
    <property type="component" value="Unassembled WGS sequence"/>
</dbReference>
<dbReference type="EMBL" id="AAOS02000008">
    <property type="protein sequence ID" value="EDR33183.1"/>
    <property type="molecule type" value="Genomic_DNA"/>
</dbReference>
<gene>
    <name evidence="1" type="ORF">YPIP275_0196</name>
</gene>